<name>A0ABU9HAY6_9GAMM</name>
<reference evidence="5 6" key="1">
    <citation type="submission" date="2024-02" db="EMBL/GenBank/DDBJ databases">
        <title>Bacteria isolated from the canopy kelp, Nereocystis luetkeana.</title>
        <authorList>
            <person name="Pfister C.A."/>
            <person name="Younker I.T."/>
            <person name="Light S.H."/>
        </authorList>
    </citation>
    <scope>NUCLEOTIDE SEQUENCE [LARGE SCALE GENOMIC DNA]</scope>
    <source>
        <strain evidence="5 6">TI.2.07</strain>
    </source>
</reference>
<keyword evidence="5" id="KW-0808">Transferase</keyword>
<protein>
    <recommendedName>
        <fullName evidence="1">diguanylate cyclase</fullName>
        <ecNumber evidence="1">2.7.7.65</ecNumber>
    </recommendedName>
</protein>
<dbReference type="PROSITE" id="PS50887">
    <property type="entry name" value="GGDEF"/>
    <property type="match status" value="1"/>
</dbReference>
<keyword evidence="5" id="KW-0548">Nucleotidyltransferase</keyword>
<evidence type="ECO:0000313" key="5">
    <source>
        <dbReference type="EMBL" id="MEL0659042.1"/>
    </source>
</evidence>
<dbReference type="CDD" id="cd01949">
    <property type="entry name" value="GGDEF"/>
    <property type="match status" value="1"/>
</dbReference>
<sequence length="527" mass="60959">MTLTITLAIMTTIVGISGIFSLEEFQEEYGKVKDHNFEMLLNMTKLKVQSNEVLTATTDMFLAEHETDLQILNFYIDGRMAWIDKLSEELADRVDNVQELFIFKSRLYIQVQVISDEMLNKMALLKSLLIEYKKVEKYKRSQIKEGNSDIALAVDNIMSLFNSMDQKSLLSQEKPKTEEVKQFISPLKHTISEQEYKHITALFLEQPSLTFAYQHYLAQLEVLNVLKSEHAQLSKSIASVTGEAILMAEKNFLNNLNKAEEKISLRKSDLYVLMFISFAIALVLVFLQIGFLRRVHLIRKIIDAGDAKSQFQIPINGRDEISEMAKSVKSYIEEILEKEQQVSETNKKLEHLAMHDGLTGIYNRRYFDAKLEQEHIRYLRYKEPYCLAMLDLDFFKNINDTYGHDIGDKVLIDFTDRVTKQLRETDLFARLGGEEFGLLMPLTSEINALILMERIRNHIQSIPCVVNNFRIDYSVSIGLVEVKEINDMHDVLKQLTLADKALYEAKRTGRNRVHVYQGEQLITPQRA</sequence>
<dbReference type="InterPro" id="IPR050469">
    <property type="entry name" value="Diguanylate_Cyclase"/>
</dbReference>
<keyword evidence="3" id="KW-0812">Transmembrane</keyword>
<evidence type="ECO:0000256" key="3">
    <source>
        <dbReference type="SAM" id="Phobius"/>
    </source>
</evidence>
<dbReference type="PANTHER" id="PTHR45138">
    <property type="entry name" value="REGULATORY COMPONENTS OF SENSORY TRANSDUCTION SYSTEM"/>
    <property type="match status" value="1"/>
</dbReference>
<dbReference type="GO" id="GO:0052621">
    <property type="term" value="F:diguanylate cyclase activity"/>
    <property type="evidence" value="ECO:0007669"/>
    <property type="project" value="UniProtKB-EC"/>
</dbReference>
<evidence type="ECO:0000256" key="1">
    <source>
        <dbReference type="ARBA" id="ARBA00012528"/>
    </source>
</evidence>
<keyword evidence="3" id="KW-0472">Membrane</keyword>
<accession>A0ABU9HAY6</accession>
<keyword evidence="6" id="KW-1185">Reference proteome</keyword>
<dbReference type="SMART" id="SM00267">
    <property type="entry name" value="GGDEF"/>
    <property type="match status" value="1"/>
</dbReference>
<dbReference type="EMBL" id="JBAKBA010000014">
    <property type="protein sequence ID" value="MEL0659042.1"/>
    <property type="molecule type" value="Genomic_DNA"/>
</dbReference>
<dbReference type="NCBIfam" id="TIGR00254">
    <property type="entry name" value="GGDEF"/>
    <property type="match status" value="1"/>
</dbReference>
<evidence type="ECO:0000313" key="6">
    <source>
        <dbReference type="Proteomes" id="UP001366060"/>
    </source>
</evidence>
<dbReference type="Pfam" id="PF00990">
    <property type="entry name" value="GGDEF"/>
    <property type="match status" value="1"/>
</dbReference>
<evidence type="ECO:0000256" key="2">
    <source>
        <dbReference type="ARBA" id="ARBA00034247"/>
    </source>
</evidence>
<dbReference type="InterPro" id="IPR029787">
    <property type="entry name" value="Nucleotide_cyclase"/>
</dbReference>
<dbReference type="Proteomes" id="UP001366060">
    <property type="component" value="Unassembled WGS sequence"/>
</dbReference>
<dbReference type="RefSeq" id="WP_341627641.1">
    <property type="nucleotide sequence ID" value="NZ_JBAKBA010000014.1"/>
</dbReference>
<dbReference type="InterPro" id="IPR043128">
    <property type="entry name" value="Rev_trsase/Diguanyl_cyclase"/>
</dbReference>
<evidence type="ECO:0000259" key="4">
    <source>
        <dbReference type="PROSITE" id="PS50887"/>
    </source>
</evidence>
<feature type="transmembrane region" description="Helical" evidence="3">
    <location>
        <begin position="270"/>
        <end position="292"/>
    </location>
</feature>
<organism evidence="5 6">
    <name type="scientific">Psychromonas arctica</name>
    <dbReference type="NCBI Taxonomy" id="168275"/>
    <lineage>
        <taxon>Bacteria</taxon>
        <taxon>Pseudomonadati</taxon>
        <taxon>Pseudomonadota</taxon>
        <taxon>Gammaproteobacteria</taxon>
        <taxon>Alteromonadales</taxon>
        <taxon>Psychromonadaceae</taxon>
        <taxon>Psychromonas</taxon>
    </lineage>
</organism>
<keyword evidence="3" id="KW-1133">Transmembrane helix</keyword>
<feature type="domain" description="GGDEF" evidence="4">
    <location>
        <begin position="383"/>
        <end position="518"/>
    </location>
</feature>
<proteinExistence type="predicted"/>
<dbReference type="PANTHER" id="PTHR45138:SF9">
    <property type="entry name" value="DIGUANYLATE CYCLASE DGCM-RELATED"/>
    <property type="match status" value="1"/>
</dbReference>
<gene>
    <name evidence="5" type="ORF">V6255_07800</name>
</gene>
<comment type="catalytic activity">
    <reaction evidence="2">
        <text>2 GTP = 3',3'-c-di-GMP + 2 diphosphate</text>
        <dbReference type="Rhea" id="RHEA:24898"/>
        <dbReference type="ChEBI" id="CHEBI:33019"/>
        <dbReference type="ChEBI" id="CHEBI:37565"/>
        <dbReference type="ChEBI" id="CHEBI:58805"/>
        <dbReference type="EC" id="2.7.7.65"/>
    </reaction>
</comment>
<dbReference type="EC" id="2.7.7.65" evidence="1"/>
<dbReference type="SUPFAM" id="SSF55073">
    <property type="entry name" value="Nucleotide cyclase"/>
    <property type="match status" value="1"/>
</dbReference>
<dbReference type="Gene3D" id="3.30.70.270">
    <property type="match status" value="1"/>
</dbReference>
<comment type="caution">
    <text evidence="5">The sequence shown here is derived from an EMBL/GenBank/DDBJ whole genome shotgun (WGS) entry which is preliminary data.</text>
</comment>
<dbReference type="InterPro" id="IPR000160">
    <property type="entry name" value="GGDEF_dom"/>
</dbReference>